<dbReference type="Gene3D" id="3.10.20.30">
    <property type="match status" value="1"/>
</dbReference>
<evidence type="ECO:0000313" key="1">
    <source>
        <dbReference type="EMBL" id="MEX0469849.1"/>
    </source>
</evidence>
<dbReference type="NCBIfam" id="TIGR01683">
    <property type="entry name" value="thiS"/>
    <property type="match status" value="1"/>
</dbReference>
<evidence type="ECO:0000313" key="2">
    <source>
        <dbReference type="Proteomes" id="UP001556709"/>
    </source>
</evidence>
<reference evidence="1 2" key="1">
    <citation type="submission" date="2024-02" db="EMBL/GenBank/DDBJ databases">
        <title>New especies of Spiribacter isolated from saline water.</title>
        <authorList>
            <person name="Leon M.J."/>
            <person name="De La Haba R."/>
            <person name="Sanchez-Porro C."/>
            <person name="Ventosa A."/>
        </authorList>
    </citation>
    <scope>NUCLEOTIDE SEQUENCE [LARGE SCALE GENOMIC DNA]</scope>
    <source>
        <strain evidence="2">ag22IC6-390</strain>
    </source>
</reference>
<dbReference type="EMBL" id="JBAKFM010000004">
    <property type="protein sequence ID" value="MEX0469849.1"/>
    <property type="molecule type" value="Genomic_DNA"/>
</dbReference>
<protein>
    <submittedName>
        <fullName evidence="1">Sulfur carrier protein ThiS</fullName>
    </submittedName>
</protein>
<dbReference type="InterPro" id="IPR003749">
    <property type="entry name" value="ThiS/MoaD-like"/>
</dbReference>
<organism evidence="1 2">
    <name type="scientific">Spiribacter pallidus</name>
    <dbReference type="NCBI Taxonomy" id="1987936"/>
    <lineage>
        <taxon>Bacteria</taxon>
        <taxon>Pseudomonadati</taxon>
        <taxon>Pseudomonadota</taxon>
        <taxon>Gammaproteobacteria</taxon>
        <taxon>Chromatiales</taxon>
        <taxon>Ectothiorhodospiraceae</taxon>
        <taxon>Spiribacter</taxon>
    </lineage>
</organism>
<keyword evidence="2" id="KW-1185">Reference proteome</keyword>
<comment type="caution">
    <text evidence="1">The sequence shown here is derived from an EMBL/GenBank/DDBJ whole genome shotgun (WGS) entry which is preliminary data.</text>
</comment>
<dbReference type="Proteomes" id="UP001556709">
    <property type="component" value="Unassembled WGS sequence"/>
</dbReference>
<sequence length="73" mass="7937">MTETSRTIRVTVNGSQRELAVESTLEALLEALGMNGQRVAVEVNEQVIPRSDYPRTTLHDGDDVEIIRAIGGG</sequence>
<dbReference type="SUPFAM" id="SSF54285">
    <property type="entry name" value="MoaD/ThiS"/>
    <property type="match status" value="1"/>
</dbReference>
<dbReference type="RefSeq" id="WP_367959585.1">
    <property type="nucleotide sequence ID" value="NZ_JBAKFK010000004.1"/>
</dbReference>
<proteinExistence type="predicted"/>
<accession>A0ABV3TDY3</accession>
<dbReference type="InterPro" id="IPR010035">
    <property type="entry name" value="Thi_S"/>
</dbReference>
<dbReference type="PANTHER" id="PTHR34472:SF1">
    <property type="entry name" value="SULFUR CARRIER PROTEIN THIS"/>
    <property type="match status" value="1"/>
</dbReference>
<dbReference type="Pfam" id="PF02597">
    <property type="entry name" value="ThiS"/>
    <property type="match status" value="1"/>
</dbReference>
<gene>
    <name evidence="1" type="primary">thiS</name>
    <name evidence="1" type="ORF">V6X73_08930</name>
</gene>
<dbReference type="PANTHER" id="PTHR34472">
    <property type="entry name" value="SULFUR CARRIER PROTEIN THIS"/>
    <property type="match status" value="1"/>
</dbReference>
<dbReference type="InterPro" id="IPR016155">
    <property type="entry name" value="Mopterin_synth/thiamin_S_b"/>
</dbReference>
<dbReference type="InterPro" id="IPR012675">
    <property type="entry name" value="Beta-grasp_dom_sf"/>
</dbReference>
<name>A0ABV3TDY3_9GAMM</name>
<dbReference type="CDD" id="cd00565">
    <property type="entry name" value="Ubl_ThiS"/>
    <property type="match status" value="1"/>
</dbReference>